<sequence>MCKIFTSKLQLINVSSSFPYFFAGGLQEKEATSDYHPGRRAKVFLPVLTSHDGVITFVRFQCNLFQRFDFLRLELLDFFGEDCFRLCRTVDAVGFDGNDDVTAILQVVMGIESDDTGLIRLCHIGEDDIDHVDNHPILLGMSGIFDDRDDVCPLLGGVD</sequence>
<evidence type="ECO:0000313" key="2">
    <source>
        <dbReference type="Proteomes" id="UP000186922"/>
    </source>
</evidence>
<dbReference type="EMBL" id="BDGG01000003">
    <property type="protein sequence ID" value="GAU94925.1"/>
    <property type="molecule type" value="Genomic_DNA"/>
</dbReference>
<gene>
    <name evidence="1" type="primary">RvY_06623-1</name>
    <name evidence="1" type="synonym">RvY_06623.1</name>
    <name evidence="1" type="ORF">RvY_06623</name>
</gene>
<reference evidence="1 2" key="1">
    <citation type="journal article" date="2016" name="Nat. Commun.">
        <title>Extremotolerant tardigrade genome and improved radiotolerance of human cultured cells by tardigrade-unique protein.</title>
        <authorList>
            <person name="Hashimoto T."/>
            <person name="Horikawa D.D."/>
            <person name="Saito Y."/>
            <person name="Kuwahara H."/>
            <person name="Kozuka-Hata H."/>
            <person name="Shin-I T."/>
            <person name="Minakuchi Y."/>
            <person name="Ohishi K."/>
            <person name="Motoyama A."/>
            <person name="Aizu T."/>
            <person name="Enomoto A."/>
            <person name="Kondo K."/>
            <person name="Tanaka S."/>
            <person name="Hara Y."/>
            <person name="Koshikawa S."/>
            <person name="Sagara H."/>
            <person name="Miura T."/>
            <person name="Yokobori S."/>
            <person name="Miyagawa K."/>
            <person name="Suzuki Y."/>
            <person name="Kubo T."/>
            <person name="Oyama M."/>
            <person name="Kohara Y."/>
            <person name="Fujiyama A."/>
            <person name="Arakawa K."/>
            <person name="Katayama T."/>
            <person name="Toyoda A."/>
            <person name="Kunieda T."/>
        </authorList>
    </citation>
    <scope>NUCLEOTIDE SEQUENCE [LARGE SCALE GENOMIC DNA]</scope>
    <source>
        <strain evidence="1 2">YOKOZUNA-1</strain>
    </source>
</reference>
<keyword evidence="2" id="KW-1185">Reference proteome</keyword>
<accession>A0A1D1V2L6</accession>
<protein>
    <submittedName>
        <fullName evidence="1">Uncharacterized protein</fullName>
    </submittedName>
</protein>
<organism evidence="1 2">
    <name type="scientific">Ramazzottius varieornatus</name>
    <name type="common">Water bear</name>
    <name type="synonym">Tardigrade</name>
    <dbReference type="NCBI Taxonomy" id="947166"/>
    <lineage>
        <taxon>Eukaryota</taxon>
        <taxon>Metazoa</taxon>
        <taxon>Ecdysozoa</taxon>
        <taxon>Tardigrada</taxon>
        <taxon>Eutardigrada</taxon>
        <taxon>Parachela</taxon>
        <taxon>Hypsibioidea</taxon>
        <taxon>Ramazzottiidae</taxon>
        <taxon>Ramazzottius</taxon>
    </lineage>
</organism>
<comment type="caution">
    <text evidence="1">The sequence shown here is derived from an EMBL/GenBank/DDBJ whole genome shotgun (WGS) entry which is preliminary data.</text>
</comment>
<dbReference type="Proteomes" id="UP000186922">
    <property type="component" value="Unassembled WGS sequence"/>
</dbReference>
<evidence type="ECO:0000313" key="1">
    <source>
        <dbReference type="EMBL" id="GAU94925.1"/>
    </source>
</evidence>
<name>A0A1D1V2L6_RAMVA</name>
<dbReference type="AlphaFoldDB" id="A0A1D1V2L6"/>
<proteinExistence type="predicted"/>